<accession>A0A1J4PW68</accession>
<dbReference type="InterPro" id="IPR017881">
    <property type="entry name" value="NirD"/>
</dbReference>
<comment type="caution">
    <text evidence="8">The sequence shown here is derived from an EMBL/GenBank/DDBJ whole genome shotgun (WGS) entry which is preliminary data.</text>
</comment>
<evidence type="ECO:0000256" key="1">
    <source>
        <dbReference type="ARBA" id="ARBA00022714"/>
    </source>
</evidence>
<dbReference type="RefSeq" id="WP_046422862.1">
    <property type="nucleotide sequence ID" value="NZ_LBDA02000056.1"/>
</dbReference>
<evidence type="ECO:0000313" key="9">
    <source>
        <dbReference type="Proteomes" id="UP000034838"/>
    </source>
</evidence>
<proteinExistence type="predicted"/>
<dbReference type="GO" id="GO:0051537">
    <property type="term" value="F:2 iron, 2 sulfur cluster binding"/>
    <property type="evidence" value="ECO:0007669"/>
    <property type="project" value="UniProtKB-KW"/>
</dbReference>
<evidence type="ECO:0000256" key="2">
    <source>
        <dbReference type="ARBA" id="ARBA00022723"/>
    </source>
</evidence>
<dbReference type="Gene3D" id="2.102.10.10">
    <property type="entry name" value="Rieske [2Fe-2S] iron-sulphur domain"/>
    <property type="match status" value="1"/>
</dbReference>
<keyword evidence="9" id="KW-1185">Reference proteome</keyword>
<dbReference type="CDD" id="cd03529">
    <property type="entry name" value="Rieske_NirD"/>
    <property type="match status" value="1"/>
</dbReference>
<keyword evidence="5" id="KW-0411">Iron-sulfur</keyword>
<dbReference type="Proteomes" id="UP000034838">
    <property type="component" value="Unassembled WGS sequence"/>
</dbReference>
<keyword evidence="3" id="KW-0560">Oxidoreductase</keyword>
<protein>
    <submittedName>
        <fullName evidence="8">Nitrite reductase small subunit</fullName>
    </submittedName>
</protein>
<feature type="domain" description="Rieske" evidence="7">
    <location>
        <begin position="15"/>
        <end position="95"/>
    </location>
</feature>
<dbReference type="Pfam" id="PF13806">
    <property type="entry name" value="Rieske_2"/>
    <property type="match status" value="1"/>
</dbReference>
<organism evidence="8 9">
    <name type="scientific">Streptomyces malaysiense</name>
    <dbReference type="NCBI Taxonomy" id="1428626"/>
    <lineage>
        <taxon>Bacteria</taxon>
        <taxon>Bacillati</taxon>
        <taxon>Actinomycetota</taxon>
        <taxon>Actinomycetes</taxon>
        <taxon>Kitasatosporales</taxon>
        <taxon>Streptomycetaceae</taxon>
        <taxon>Streptomyces</taxon>
    </lineage>
</organism>
<keyword evidence="4" id="KW-0408">Iron</keyword>
<dbReference type="PROSITE" id="PS51296">
    <property type="entry name" value="RIESKE"/>
    <property type="match status" value="1"/>
</dbReference>
<evidence type="ECO:0000256" key="4">
    <source>
        <dbReference type="ARBA" id="ARBA00023004"/>
    </source>
</evidence>
<dbReference type="PROSITE" id="PS51300">
    <property type="entry name" value="NIRD"/>
    <property type="match status" value="1"/>
</dbReference>
<dbReference type="PANTHER" id="PTHR40562:SF1">
    <property type="entry name" value="NITRITE REDUCTASE (NADH) SMALL SUBUNIT"/>
    <property type="match status" value="1"/>
</dbReference>
<dbReference type="GO" id="GO:0004497">
    <property type="term" value="F:monooxygenase activity"/>
    <property type="evidence" value="ECO:0007669"/>
    <property type="project" value="UniProtKB-ARBA"/>
</dbReference>
<dbReference type="GO" id="GO:0046872">
    <property type="term" value="F:metal ion binding"/>
    <property type="evidence" value="ECO:0007669"/>
    <property type="project" value="UniProtKB-KW"/>
</dbReference>
<gene>
    <name evidence="8" type="ORF">VT52_023785</name>
</gene>
<dbReference type="GO" id="GO:0016705">
    <property type="term" value="F:oxidoreductase activity, acting on paired donors, with incorporation or reduction of molecular oxygen"/>
    <property type="evidence" value="ECO:0007669"/>
    <property type="project" value="UniProtKB-ARBA"/>
</dbReference>
<dbReference type="InterPro" id="IPR012748">
    <property type="entry name" value="Rieske-like_NirD"/>
</dbReference>
<evidence type="ECO:0000313" key="8">
    <source>
        <dbReference type="EMBL" id="OIK24985.1"/>
    </source>
</evidence>
<evidence type="ECO:0000259" key="7">
    <source>
        <dbReference type="PROSITE" id="PS51296"/>
    </source>
</evidence>
<dbReference type="PANTHER" id="PTHR40562">
    <property type="match status" value="1"/>
</dbReference>
<dbReference type="InterPro" id="IPR036922">
    <property type="entry name" value="Rieske_2Fe-2S_sf"/>
</dbReference>
<dbReference type="OrthoDB" id="3213360at2"/>
<dbReference type="EMBL" id="LBDA02000056">
    <property type="protein sequence ID" value="OIK24985.1"/>
    <property type="molecule type" value="Genomic_DNA"/>
</dbReference>
<dbReference type="GO" id="GO:0008942">
    <property type="term" value="F:nitrite reductase [NAD(P)H] activity"/>
    <property type="evidence" value="ECO:0007669"/>
    <property type="project" value="InterPro"/>
</dbReference>
<dbReference type="GO" id="GO:0042128">
    <property type="term" value="P:nitrate assimilation"/>
    <property type="evidence" value="ECO:0007669"/>
    <property type="project" value="UniProtKB-KW"/>
</dbReference>
<evidence type="ECO:0000256" key="5">
    <source>
        <dbReference type="ARBA" id="ARBA00023014"/>
    </source>
</evidence>
<evidence type="ECO:0000256" key="3">
    <source>
        <dbReference type="ARBA" id="ARBA00023002"/>
    </source>
</evidence>
<dbReference type="InterPro" id="IPR017941">
    <property type="entry name" value="Rieske_2Fe-2S"/>
</dbReference>
<evidence type="ECO:0000256" key="6">
    <source>
        <dbReference type="ARBA" id="ARBA00023063"/>
    </source>
</evidence>
<keyword evidence="6" id="KW-0534">Nitrate assimilation</keyword>
<sequence>MPADEIQLAHEGVWHTVCRYDDLLPGRGVAVLLHGEQVALFRDRRGGLYAVQNYDPFSDAHVISRGITGSRGDVPVVFSPMYKQAFDLRTGACLDEESAPDDTSVRLLVWPVRPAPSASR</sequence>
<dbReference type="NCBIfam" id="TIGR02378">
    <property type="entry name" value="nirD_assim_sml"/>
    <property type="match status" value="1"/>
</dbReference>
<keyword evidence="2" id="KW-0479">Metal-binding</keyword>
<dbReference type="SUPFAM" id="SSF50022">
    <property type="entry name" value="ISP domain"/>
    <property type="match status" value="1"/>
</dbReference>
<name>A0A1J4PW68_9ACTN</name>
<keyword evidence="1" id="KW-0001">2Fe-2S</keyword>
<reference evidence="8" key="1">
    <citation type="submission" date="2016-10" db="EMBL/GenBank/DDBJ databases">
        <title>Genome sequence of Streptomyces malaysiense MUSC 136.</title>
        <authorList>
            <person name="Lee L.-H."/>
            <person name="Ser H.-L."/>
        </authorList>
    </citation>
    <scope>NUCLEOTIDE SEQUENCE [LARGE SCALE GENOMIC DNA]</scope>
    <source>
        <strain evidence="8">MUSC 136</strain>
    </source>
</reference>
<dbReference type="AlphaFoldDB" id="A0A1J4PW68"/>